<keyword evidence="1" id="KW-0479">Metal-binding</keyword>
<evidence type="ECO:0000256" key="4">
    <source>
        <dbReference type="PROSITE-ProRule" id="PRU00175"/>
    </source>
</evidence>
<protein>
    <recommendedName>
        <fullName evidence="7">RING-type domain-containing protein</fullName>
    </recommendedName>
</protein>
<accession>A0ABD3P3H3</accession>
<dbReference type="Pfam" id="PF13639">
    <property type="entry name" value="zf-RING_2"/>
    <property type="match status" value="1"/>
</dbReference>
<evidence type="ECO:0000313" key="9">
    <source>
        <dbReference type="Proteomes" id="UP001530315"/>
    </source>
</evidence>
<dbReference type="SMART" id="SM00184">
    <property type="entry name" value="RING"/>
    <property type="match status" value="1"/>
</dbReference>
<keyword evidence="2 4" id="KW-0863">Zinc-finger</keyword>
<evidence type="ECO:0000256" key="5">
    <source>
        <dbReference type="SAM" id="Phobius"/>
    </source>
</evidence>
<dbReference type="GO" id="GO:0008270">
    <property type="term" value="F:zinc ion binding"/>
    <property type="evidence" value="ECO:0007669"/>
    <property type="project" value="UniProtKB-KW"/>
</dbReference>
<name>A0ABD3P3H3_9STRA</name>
<dbReference type="SUPFAM" id="SSF57850">
    <property type="entry name" value="RING/U-box"/>
    <property type="match status" value="1"/>
</dbReference>
<evidence type="ECO:0000256" key="2">
    <source>
        <dbReference type="ARBA" id="ARBA00022771"/>
    </source>
</evidence>
<feature type="signal peptide" evidence="6">
    <location>
        <begin position="1"/>
        <end position="18"/>
    </location>
</feature>
<evidence type="ECO:0000259" key="7">
    <source>
        <dbReference type="PROSITE" id="PS50089"/>
    </source>
</evidence>
<reference evidence="8 9" key="1">
    <citation type="submission" date="2024-10" db="EMBL/GenBank/DDBJ databases">
        <title>Updated reference genomes for cyclostephanoid diatoms.</title>
        <authorList>
            <person name="Roberts W.R."/>
            <person name="Alverson A.J."/>
        </authorList>
    </citation>
    <scope>NUCLEOTIDE SEQUENCE [LARGE SCALE GENOMIC DNA]</scope>
    <source>
        <strain evidence="8 9">AJA276-08</strain>
    </source>
</reference>
<dbReference type="AlphaFoldDB" id="A0ABD3P3H3"/>
<dbReference type="InterPro" id="IPR013083">
    <property type="entry name" value="Znf_RING/FYVE/PHD"/>
</dbReference>
<dbReference type="PANTHER" id="PTHR45969:SF81">
    <property type="entry name" value="OS08G0157400 PROTEIN"/>
    <property type="match status" value="1"/>
</dbReference>
<keyword evidence="9" id="KW-1185">Reference proteome</keyword>
<feature type="transmembrane region" description="Helical" evidence="5">
    <location>
        <begin position="140"/>
        <end position="157"/>
    </location>
</feature>
<evidence type="ECO:0000256" key="3">
    <source>
        <dbReference type="ARBA" id="ARBA00022833"/>
    </source>
</evidence>
<keyword evidence="5" id="KW-0812">Transmembrane</keyword>
<feature type="domain" description="RING-type" evidence="7">
    <location>
        <begin position="265"/>
        <end position="306"/>
    </location>
</feature>
<keyword evidence="5" id="KW-1133">Transmembrane helix</keyword>
<evidence type="ECO:0000256" key="1">
    <source>
        <dbReference type="ARBA" id="ARBA00022723"/>
    </source>
</evidence>
<keyword evidence="6" id="KW-0732">Signal</keyword>
<gene>
    <name evidence="8" type="ORF">ACHAW5_004594</name>
</gene>
<dbReference type="PROSITE" id="PS50089">
    <property type="entry name" value="ZF_RING_2"/>
    <property type="match status" value="1"/>
</dbReference>
<comment type="caution">
    <text evidence="8">The sequence shown here is derived from an EMBL/GenBank/DDBJ whole genome shotgun (WGS) entry which is preliminary data.</text>
</comment>
<proteinExistence type="predicted"/>
<dbReference type="PANTHER" id="PTHR45969">
    <property type="entry name" value="RING ZINC FINGER PROTEIN-RELATED"/>
    <property type="match status" value="1"/>
</dbReference>
<feature type="chain" id="PRO_5044782618" description="RING-type domain-containing protein" evidence="6">
    <location>
        <begin position="19"/>
        <end position="365"/>
    </location>
</feature>
<evidence type="ECO:0000313" key="8">
    <source>
        <dbReference type="EMBL" id="KAL3782182.1"/>
    </source>
</evidence>
<dbReference type="EMBL" id="JALLAZ020001029">
    <property type="protein sequence ID" value="KAL3782182.1"/>
    <property type="molecule type" value="Genomic_DNA"/>
</dbReference>
<organism evidence="8 9">
    <name type="scientific">Stephanodiscus triporus</name>
    <dbReference type="NCBI Taxonomy" id="2934178"/>
    <lineage>
        <taxon>Eukaryota</taxon>
        <taxon>Sar</taxon>
        <taxon>Stramenopiles</taxon>
        <taxon>Ochrophyta</taxon>
        <taxon>Bacillariophyta</taxon>
        <taxon>Coscinodiscophyceae</taxon>
        <taxon>Thalassiosirophycidae</taxon>
        <taxon>Stephanodiscales</taxon>
        <taxon>Stephanodiscaceae</taxon>
        <taxon>Stephanodiscus</taxon>
    </lineage>
</organism>
<dbReference type="Proteomes" id="UP001530315">
    <property type="component" value="Unassembled WGS sequence"/>
</dbReference>
<keyword evidence="3" id="KW-0862">Zinc</keyword>
<evidence type="ECO:0000256" key="6">
    <source>
        <dbReference type="SAM" id="SignalP"/>
    </source>
</evidence>
<dbReference type="Gene3D" id="3.30.40.10">
    <property type="entry name" value="Zinc/RING finger domain, C3HC4 (zinc finger)"/>
    <property type="match status" value="1"/>
</dbReference>
<dbReference type="InterPro" id="IPR001841">
    <property type="entry name" value="Znf_RING"/>
</dbReference>
<sequence length="365" mass="41945">MWVLILFMLYPGPSPVGGQLTKALTCSLNALPTENIALPSVQHTESGHAFRHLLRGTEIDAILLPSERRTHAESDESIVYISARPCNCANRDPHIADKYYCPEQSNYCTILRSTNSNIYSDYSVTCSTNKGWKILFVRSSWFYICWIGVLFLIALIFSTPGHHAIRYPISRCFPQMNLWITEHLLQTEIQSRNRIRDEFEHAARLKRRTEGWISGYLIKTKLHSSRDASTNKDSECNGTAVTEDQTAIEDIPQDCPKRNGRDCMCTICLLELEVGDRVADLSCGHMYHAECLGEWILKKKTCPLCQDSNIATEIRCFEMNDDGNDHESCSEDRITRWRREAYDFWLDIATGRSRRVQRRIIEPLQ</sequence>
<keyword evidence="5" id="KW-0472">Membrane</keyword>